<name>A0A067Q3Q9_9AGAM</name>
<evidence type="ECO:0000256" key="1">
    <source>
        <dbReference type="SAM" id="MobiDB-lite"/>
    </source>
</evidence>
<reference evidence="3" key="1">
    <citation type="journal article" date="2014" name="Proc. Natl. Acad. Sci. U.S.A.">
        <title>Extensive sampling of basidiomycete genomes demonstrates inadequacy of the white-rot/brown-rot paradigm for wood decay fungi.</title>
        <authorList>
            <person name="Riley R."/>
            <person name="Salamov A.A."/>
            <person name="Brown D.W."/>
            <person name="Nagy L.G."/>
            <person name="Floudas D."/>
            <person name="Held B.W."/>
            <person name="Levasseur A."/>
            <person name="Lombard V."/>
            <person name="Morin E."/>
            <person name="Otillar R."/>
            <person name="Lindquist E.A."/>
            <person name="Sun H."/>
            <person name="LaButti K.M."/>
            <person name="Schmutz J."/>
            <person name="Jabbour D."/>
            <person name="Luo H."/>
            <person name="Baker S.E."/>
            <person name="Pisabarro A.G."/>
            <person name="Walton J.D."/>
            <person name="Blanchette R.A."/>
            <person name="Henrissat B."/>
            <person name="Martin F."/>
            <person name="Cullen D."/>
            <person name="Hibbett D.S."/>
            <person name="Grigoriev I.V."/>
        </authorList>
    </citation>
    <scope>NUCLEOTIDE SEQUENCE [LARGE SCALE GENOMIC DNA]</scope>
    <source>
        <strain evidence="3">MUCL 33604</strain>
    </source>
</reference>
<feature type="compositionally biased region" description="Polar residues" evidence="1">
    <location>
        <begin position="277"/>
        <end position="292"/>
    </location>
</feature>
<evidence type="ECO:0000313" key="2">
    <source>
        <dbReference type="EMBL" id="KDQ61614.1"/>
    </source>
</evidence>
<dbReference type="OrthoDB" id="2210012at2759"/>
<gene>
    <name evidence="2" type="ORF">JAAARDRAFT_54971</name>
</gene>
<dbReference type="InParanoid" id="A0A067Q3Q9"/>
<dbReference type="AlphaFoldDB" id="A0A067Q3Q9"/>
<keyword evidence="3" id="KW-1185">Reference proteome</keyword>
<protein>
    <submittedName>
        <fullName evidence="2">Uncharacterized protein</fullName>
    </submittedName>
</protein>
<accession>A0A067Q3Q9</accession>
<evidence type="ECO:0000313" key="3">
    <source>
        <dbReference type="Proteomes" id="UP000027265"/>
    </source>
</evidence>
<feature type="compositionally biased region" description="Basic residues" evidence="1">
    <location>
        <begin position="329"/>
        <end position="338"/>
    </location>
</feature>
<organism evidence="2 3">
    <name type="scientific">Jaapia argillacea MUCL 33604</name>
    <dbReference type="NCBI Taxonomy" id="933084"/>
    <lineage>
        <taxon>Eukaryota</taxon>
        <taxon>Fungi</taxon>
        <taxon>Dikarya</taxon>
        <taxon>Basidiomycota</taxon>
        <taxon>Agaricomycotina</taxon>
        <taxon>Agaricomycetes</taxon>
        <taxon>Agaricomycetidae</taxon>
        <taxon>Jaapiales</taxon>
        <taxon>Jaapiaceae</taxon>
        <taxon>Jaapia</taxon>
    </lineage>
</organism>
<dbReference type="HOGENOM" id="CLU_855420_0_0_1"/>
<feature type="region of interest" description="Disordered" evidence="1">
    <location>
        <begin position="276"/>
        <end position="338"/>
    </location>
</feature>
<proteinExistence type="predicted"/>
<dbReference type="EMBL" id="KL197712">
    <property type="protein sequence ID" value="KDQ61614.1"/>
    <property type="molecule type" value="Genomic_DNA"/>
</dbReference>
<sequence length="338" mass="37072">MDTDWCLACNRHTDGTAPYCSRECYSRDHPEVAHALPQSPADSFDEDDDLEFFSFYQDPLPVSHEEYLEDDACVGSETSRILAWAQDIPLGAHPDLDYLVASTSAPIATSSSLRPPALLLQQQRPALPSIYMIPPQLERQEPTISHPIMTPQASLARHNSIHSHHSHHSLGDFSTTATSLVSCEVLTPPSTSASPVEEKPICVSGVPQKSSVFGFIATQVRSWVTTPKCQESAATEFPLPSSHRPAALTVFTTTHPQVYHAPSPLRVPDDDLKISEHWSQTNPYPTPSSHASPQPVRLSPAVARGVKRPLPSSRTQRTADRDHPAFLTRGRKAGRAMS</sequence>
<dbReference type="Proteomes" id="UP000027265">
    <property type="component" value="Unassembled WGS sequence"/>
</dbReference>